<organism evidence="3">
    <name type="scientific">Saccharum hybrid cultivar R570</name>
    <dbReference type="NCBI Taxonomy" id="131158"/>
    <lineage>
        <taxon>Eukaryota</taxon>
        <taxon>Viridiplantae</taxon>
        <taxon>Streptophyta</taxon>
        <taxon>Embryophyta</taxon>
        <taxon>Tracheophyta</taxon>
        <taxon>Spermatophyta</taxon>
        <taxon>Magnoliopsida</taxon>
        <taxon>Liliopsida</taxon>
        <taxon>Poales</taxon>
        <taxon>Poaceae</taxon>
        <taxon>PACMAD clade</taxon>
        <taxon>Panicoideae</taxon>
        <taxon>Andropogonodae</taxon>
        <taxon>Andropogoneae</taxon>
        <taxon>Saccharinae</taxon>
        <taxon>Saccharum</taxon>
        <taxon>Saccharum officinarum species complex</taxon>
    </lineage>
</organism>
<dbReference type="PANTHER" id="PTHR33624">
    <property type="entry name" value="SIGMA FACTOR BINDING PROTEIN 1, CHLOROPLASTIC"/>
    <property type="match status" value="1"/>
</dbReference>
<dbReference type="EMBL" id="KF184751">
    <property type="protein sequence ID" value="AGT16285.1"/>
    <property type="molecule type" value="Genomic_DNA"/>
</dbReference>
<dbReference type="PANTHER" id="PTHR33624:SF2">
    <property type="entry name" value="SIGMA FACTOR BINDING PROTEIN 1, CHLOROPLASTIC"/>
    <property type="match status" value="1"/>
</dbReference>
<reference evidence="3" key="1">
    <citation type="submission" date="2013-05" db="EMBL/GenBank/DDBJ databases">
        <title>Building the sugarcane genome for biotechnology and identifying evolutionary trends.</title>
        <authorList>
            <person name="De Setta N."/>
            <person name="Monteiro-Vitorello C.B."/>
            <person name="Metcalfe C.J."/>
            <person name="Cruz G.M.Q."/>
            <person name="Del Bem L.E."/>
            <person name="Vicentini R."/>
            <person name="Nogueira F.T.S."/>
            <person name="Campos R.A."/>
            <person name="Nunes S.L."/>
            <person name="Turrini P.C.G."/>
            <person name="Vieira A.P."/>
            <person name="Cruz E.A.O."/>
            <person name="Correa T.C.S."/>
            <person name="Hotta C.T."/>
            <person name="de Mello-Varani A."/>
            <person name="Vautrin S."/>
            <person name="Trindade A.S."/>
            <person name="Vilela M.M."/>
            <person name="Horta C.L."/>
            <person name="Sato P.M."/>
            <person name="de Andrade R.F."/>
            <person name="Nishiyama M.Y."/>
            <person name="Cardoso-Silva C.B."/>
            <person name="Scortecci K.C."/>
            <person name="Garcia A.A.F."/>
            <person name="Carneiro M.S."/>
            <person name="Kim C."/>
            <person name="Paterson A.H."/>
            <person name="Berges H."/>
            <person name="D'Hont A."/>
            <person name="de-Souza A.P."/>
            <person name="Souza G.M."/>
            <person name="Vincentz M."/>
            <person name="Kitajima J.P."/>
            <person name="Van Sluys M.-A."/>
        </authorList>
    </citation>
    <scope>NUCLEOTIDE SEQUENCE</scope>
</reference>
<feature type="region of interest" description="Disordered" evidence="1">
    <location>
        <begin position="75"/>
        <end position="128"/>
    </location>
</feature>
<name>A0A059Q0N1_9POAL</name>
<gene>
    <name evidence="3" type="ORF">SHCRBa_159_E04_R_50</name>
</gene>
<accession>A0A059Q0N1</accession>
<protein>
    <recommendedName>
        <fullName evidence="2">VQ domain-containing protein</fullName>
    </recommendedName>
</protein>
<feature type="compositionally biased region" description="Basic residues" evidence="1">
    <location>
        <begin position="1"/>
        <end position="11"/>
    </location>
</feature>
<feature type="region of interest" description="Disordered" evidence="1">
    <location>
        <begin position="1"/>
        <end position="45"/>
    </location>
</feature>
<proteinExistence type="predicted"/>
<dbReference type="InterPro" id="IPR039335">
    <property type="entry name" value="SIB1/2"/>
</dbReference>
<dbReference type="Pfam" id="PF05678">
    <property type="entry name" value="VQ"/>
    <property type="match status" value="1"/>
</dbReference>
<evidence type="ECO:0000256" key="1">
    <source>
        <dbReference type="SAM" id="MobiDB-lite"/>
    </source>
</evidence>
<dbReference type="AlphaFoldDB" id="A0A059Q0N1"/>
<feature type="compositionally biased region" description="Low complexity" evidence="1">
    <location>
        <begin position="89"/>
        <end position="103"/>
    </location>
</feature>
<evidence type="ECO:0000313" key="3">
    <source>
        <dbReference type="EMBL" id="AGT16285.1"/>
    </source>
</evidence>
<feature type="domain" description="VQ" evidence="2">
    <location>
        <begin position="53"/>
        <end position="78"/>
    </location>
</feature>
<sequence>MDGPGIRRKQYGFKSNAHQGAGAATSTSSGKRKGKASVGGGKKPPIKVVFIGNPVRVTTSEAGFRALVQELTGRHADPYKYSGGGGSSGAAIDVDADDSSGGSPVEPHHQAGAMLLPRPSPVSTPALDAASAAGAAQVSVPAYDDDDDSFAPQLIDNSYSVFSPPTFLYGPHGEL</sequence>
<dbReference type="InterPro" id="IPR008889">
    <property type="entry name" value="VQ"/>
</dbReference>
<evidence type="ECO:0000259" key="2">
    <source>
        <dbReference type="Pfam" id="PF05678"/>
    </source>
</evidence>